<evidence type="ECO:0000313" key="7">
    <source>
        <dbReference type="EMBL" id="SQC16388.1"/>
    </source>
</evidence>
<dbReference type="EMBL" id="UASN01000022">
    <property type="protein sequence ID" value="SQC16388.1"/>
    <property type="molecule type" value="Genomic_DNA"/>
</dbReference>
<feature type="transmembrane region" description="Helical" evidence="6">
    <location>
        <begin position="184"/>
        <end position="206"/>
    </location>
</feature>
<dbReference type="Proteomes" id="UP000251123">
    <property type="component" value="Unassembled WGS sequence"/>
</dbReference>
<dbReference type="Gene3D" id="1.10.3860.10">
    <property type="entry name" value="Sodium:dicarboxylate symporter"/>
    <property type="match status" value="1"/>
</dbReference>
<keyword evidence="3 6" id="KW-0812">Transmembrane</keyword>
<dbReference type="Pfam" id="PF00375">
    <property type="entry name" value="SDF"/>
    <property type="match status" value="1"/>
</dbReference>
<dbReference type="GO" id="GO:0005295">
    <property type="term" value="F:neutral L-amino acid:sodium symporter activity"/>
    <property type="evidence" value="ECO:0007669"/>
    <property type="project" value="TreeGrafter"/>
</dbReference>
<feature type="transmembrane region" description="Helical" evidence="6">
    <location>
        <begin position="144"/>
        <end position="164"/>
    </location>
</feature>
<evidence type="ECO:0000256" key="2">
    <source>
        <dbReference type="ARBA" id="ARBA00022448"/>
    </source>
</evidence>
<proteinExistence type="predicted"/>
<comment type="subcellular location">
    <subcellularLocation>
        <location evidence="1">Membrane</location>
        <topology evidence="1">Multi-pass membrane protein</topology>
    </subcellularLocation>
</comment>
<protein>
    <submittedName>
        <fullName evidence="7">Sodium:dicarboxylate symporter</fullName>
    </submittedName>
</protein>
<accession>A0A2X3CHI2</accession>
<evidence type="ECO:0000256" key="4">
    <source>
        <dbReference type="ARBA" id="ARBA00022989"/>
    </source>
</evidence>
<dbReference type="InterPro" id="IPR001991">
    <property type="entry name" value="Na-dicarboxylate_symporter"/>
</dbReference>
<keyword evidence="5 6" id="KW-0472">Membrane</keyword>
<keyword evidence="4 6" id="KW-1133">Transmembrane helix</keyword>
<organism evidence="7 8">
    <name type="scientific">Klebsiella pneumoniae</name>
    <dbReference type="NCBI Taxonomy" id="573"/>
    <lineage>
        <taxon>Bacteria</taxon>
        <taxon>Pseudomonadati</taxon>
        <taxon>Pseudomonadota</taxon>
        <taxon>Gammaproteobacteria</taxon>
        <taxon>Enterobacterales</taxon>
        <taxon>Enterobacteriaceae</taxon>
        <taxon>Klebsiella/Raoultella group</taxon>
        <taxon>Klebsiella</taxon>
        <taxon>Klebsiella pneumoniae complex</taxon>
    </lineage>
</organism>
<feature type="transmembrane region" description="Helical" evidence="6">
    <location>
        <begin position="85"/>
        <end position="107"/>
    </location>
</feature>
<dbReference type="GO" id="GO:0005886">
    <property type="term" value="C:plasma membrane"/>
    <property type="evidence" value="ECO:0007669"/>
    <property type="project" value="TreeGrafter"/>
</dbReference>
<evidence type="ECO:0000256" key="1">
    <source>
        <dbReference type="ARBA" id="ARBA00004141"/>
    </source>
</evidence>
<evidence type="ECO:0000313" key="8">
    <source>
        <dbReference type="Proteomes" id="UP000251123"/>
    </source>
</evidence>
<evidence type="ECO:0000256" key="5">
    <source>
        <dbReference type="ARBA" id="ARBA00023136"/>
    </source>
</evidence>
<feature type="transmembrane region" description="Helical" evidence="6">
    <location>
        <begin position="50"/>
        <end position="73"/>
    </location>
</feature>
<dbReference type="AlphaFoldDB" id="A0A2X3CHI2"/>
<dbReference type="PANTHER" id="PTHR42865:SF8">
    <property type="entry name" value="SERINE_THREONINE TRANSPORTER SSTT"/>
    <property type="match status" value="1"/>
</dbReference>
<evidence type="ECO:0000256" key="6">
    <source>
        <dbReference type="SAM" id="Phobius"/>
    </source>
</evidence>
<dbReference type="SUPFAM" id="SSF118215">
    <property type="entry name" value="Proton glutamate symport protein"/>
    <property type="match status" value="1"/>
</dbReference>
<sequence length="229" mass="24360">MTTRTPSSGWLSRLAQGSLVKQILIGLVLGVLLALVSKPAAIAVGLLGTLFVGALKAVAPVLVLMLVMASIANHQHGQKTSIRPILFLYLLGTFSAALTAVLFSFLFPSTLHLTTAADSITPPSGIVEVLRGLLMSMVSNPIDALLNANYIGILVWAVGLGFALRHGNDTTKNLINDVSHAVTFIVKVVIRFAPLGIFGLVSSTLATTGFETLWAMPSCCWCWWAVCCW</sequence>
<reference evidence="7 8" key="1">
    <citation type="submission" date="2018-06" db="EMBL/GenBank/DDBJ databases">
        <authorList>
            <consortium name="Pathogen Informatics"/>
            <person name="Doyle S."/>
        </authorList>
    </citation>
    <scope>NUCLEOTIDE SEQUENCE [LARGE SCALE GENOMIC DNA]</scope>
    <source>
        <strain evidence="7 8">NCTC9601</strain>
    </source>
</reference>
<gene>
    <name evidence="7" type="primary">sstT_1</name>
    <name evidence="7" type="ORF">NCTC9601_04061</name>
</gene>
<name>A0A2X3CHI2_KLEPN</name>
<evidence type="ECO:0000256" key="3">
    <source>
        <dbReference type="ARBA" id="ARBA00022692"/>
    </source>
</evidence>
<dbReference type="InterPro" id="IPR036458">
    <property type="entry name" value="Na:dicarbo_symporter_sf"/>
</dbReference>
<dbReference type="GO" id="GO:0032329">
    <property type="term" value="P:serine transport"/>
    <property type="evidence" value="ECO:0007669"/>
    <property type="project" value="TreeGrafter"/>
</dbReference>
<dbReference type="PANTHER" id="PTHR42865">
    <property type="entry name" value="PROTON/GLUTAMATE-ASPARTATE SYMPORTER"/>
    <property type="match status" value="1"/>
</dbReference>
<keyword evidence="2" id="KW-0813">Transport</keyword>
<feature type="transmembrane region" description="Helical" evidence="6">
    <location>
        <begin position="23"/>
        <end position="44"/>
    </location>
</feature>